<proteinExistence type="inferred from homology"/>
<evidence type="ECO:0000256" key="10">
    <source>
        <dbReference type="ARBA" id="ARBA00023136"/>
    </source>
</evidence>
<keyword evidence="6 14" id="KW-0812">Transmembrane</keyword>
<keyword evidence="7 14" id="KW-0249">Electron transport</keyword>
<evidence type="ECO:0000256" key="3">
    <source>
        <dbReference type="ARBA" id="ARBA00022448"/>
    </source>
</evidence>
<comment type="function">
    <text evidence="14">Required for disulfide bond formation in some periplasmic proteins. Acts by oxidizing the DsbA protein.</text>
</comment>
<evidence type="ECO:0000256" key="14">
    <source>
        <dbReference type="HAMAP-Rule" id="MF_00286"/>
    </source>
</evidence>
<keyword evidence="4 14" id="KW-1003">Cell membrane</keyword>
<gene>
    <name evidence="14" type="primary">dsbB</name>
    <name evidence="16" type="ORF">SJ2017_2262</name>
</gene>
<evidence type="ECO:0000256" key="1">
    <source>
        <dbReference type="ARBA" id="ARBA00004429"/>
    </source>
</evidence>
<feature type="disulfide bond" description="Redox-active" evidence="14">
    <location>
        <begin position="40"/>
        <end position="43"/>
    </location>
</feature>
<dbReference type="PANTHER" id="PTHR36570:SF2">
    <property type="entry name" value="DISULFIDE BOND FORMATION PROTEIN B"/>
    <property type="match status" value="1"/>
</dbReference>
<feature type="topological domain" description="Periplasmic" evidence="14">
    <location>
        <begin position="31"/>
        <end position="48"/>
    </location>
</feature>
<keyword evidence="5" id="KW-0997">Cell inner membrane</keyword>
<reference evidence="16 17" key="1">
    <citation type="submission" date="2017-03" db="EMBL/GenBank/DDBJ databases">
        <title>Genome sequencing of Shewanella japonica KCTC 22435.</title>
        <authorList>
            <person name="Kim K.M."/>
        </authorList>
    </citation>
    <scope>NUCLEOTIDE SEQUENCE [LARGE SCALE GENOMIC DNA]</scope>
    <source>
        <strain evidence="16 17">KCTC 22435</strain>
    </source>
</reference>
<evidence type="ECO:0000256" key="11">
    <source>
        <dbReference type="ARBA" id="ARBA00023157"/>
    </source>
</evidence>
<comment type="similarity">
    <text evidence="2 14">Belongs to the DsbB family.</text>
</comment>
<dbReference type="SUPFAM" id="SSF158442">
    <property type="entry name" value="DsbB-like"/>
    <property type="match status" value="1"/>
</dbReference>
<dbReference type="InterPro" id="IPR023380">
    <property type="entry name" value="DsbB-like_sf"/>
</dbReference>
<feature type="topological domain" description="Periplasmic" evidence="14">
    <location>
        <begin position="90"/>
        <end position="144"/>
    </location>
</feature>
<dbReference type="EMBL" id="CP020472">
    <property type="protein sequence ID" value="ARD22552.1"/>
    <property type="molecule type" value="Genomic_DNA"/>
</dbReference>
<feature type="transmembrane region" description="Helical" evidence="15">
    <location>
        <begin position="44"/>
        <end position="64"/>
    </location>
</feature>
<feature type="topological domain" description="Cytoplasmic" evidence="14">
    <location>
        <begin position="164"/>
        <end position="171"/>
    </location>
</feature>
<accession>A0ABM6JML1</accession>
<feature type="disulfide bond" description="Redox-active" evidence="14">
    <location>
        <begin position="104"/>
        <end position="130"/>
    </location>
</feature>
<comment type="subcellular location">
    <subcellularLocation>
        <location evidence="1">Cell inner membrane</location>
        <topology evidence="1">Multi-pass membrane protein</topology>
    </subcellularLocation>
    <subcellularLocation>
        <location evidence="14">Cell membrane</location>
        <topology evidence="14">Multi-pass membrane protein</topology>
    </subcellularLocation>
</comment>
<dbReference type="InterPro" id="IPR022920">
    <property type="entry name" value="Disulphide_bond_form_DsbB"/>
</dbReference>
<evidence type="ECO:0000256" key="12">
    <source>
        <dbReference type="ARBA" id="ARBA00023186"/>
    </source>
</evidence>
<keyword evidence="17" id="KW-1185">Reference proteome</keyword>
<feature type="transmembrane region" description="Helical" evidence="15">
    <location>
        <begin position="12"/>
        <end position="32"/>
    </location>
</feature>
<organism evidence="16 17">
    <name type="scientific">Shewanella japonica</name>
    <dbReference type="NCBI Taxonomy" id="93973"/>
    <lineage>
        <taxon>Bacteria</taxon>
        <taxon>Pseudomonadati</taxon>
        <taxon>Pseudomonadota</taxon>
        <taxon>Gammaproteobacteria</taxon>
        <taxon>Alteromonadales</taxon>
        <taxon>Shewanellaceae</taxon>
        <taxon>Shewanella</taxon>
    </lineage>
</organism>
<keyword evidence="9 14" id="KW-0560">Oxidoreductase</keyword>
<dbReference type="PANTHER" id="PTHR36570">
    <property type="entry name" value="DISULFIDE BOND FORMATION PROTEIN B"/>
    <property type="match status" value="1"/>
</dbReference>
<dbReference type="Pfam" id="PF02600">
    <property type="entry name" value="DsbB"/>
    <property type="match status" value="1"/>
</dbReference>
<dbReference type="Proteomes" id="UP000191820">
    <property type="component" value="Chromosome"/>
</dbReference>
<evidence type="ECO:0000256" key="7">
    <source>
        <dbReference type="ARBA" id="ARBA00022982"/>
    </source>
</evidence>
<keyword evidence="10 14" id="KW-0472">Membrane</keyword>
<evidence type="ECO:0000256" key="5">
    <source>
        <dbReference type="ARBA" id="ARBA00022519"/>
    </source>
</evidence>
<keyword evidence="13 14" id="KW-0676">Redox-active center</keyword>
<keyword evidence="3 14" id="KW-0813">Transport</keyword>
<feature type="transmembrane region" description="Helical" evidence="15">
    <location>
        <begin position="142"/>
        <end position="165"/>
    </location>
</feature>
<feature type="transmembrane region" description="Helical" evidence="15">
    <location>
        <begin position="71"/>
        <end position="89"/>
    </location>
</feature>
<keyword evidence="8 14" id="KW-1133">Transmembrane helix</keyword>
<evidence type="ECO:0000256" key="9">
    <source>
        <dbReference type="ARBA" id="ARBA00023002"/>
    </source>
</evidence>
<evidence type="ECO:0000256" key="2">
    <source>
        <dbReference type="ARBA" id="ARBA00008823"/>
    </source>
</evidence>
<evidence type="ECO:0000256" key="8">
    <source>
        <dbReference type="ARBA" id="ARBA00022989"/>
    </source>
</evidence>
<feature type="topological domain" description="Cytoplasmic" evidence="14">
    <location>
        <begin position="1"/>
        <end position="13"/>
    </location>
</feature>
<sequence>MTGLQEFTRSRTAWLMLLLSAIGLEAAALFFQYVMELDPCVMCIYVRVAVLGLIIAGIIGALAPKFWLTRFLGLIGWGVSGVWGLSLSLELNELQVNPSPFSTCSFFPEFPTWMPLDQWLPSVFSPTGMCSDDPWTFLSVSMAQWMVVTFVIYLLVLAVMLFPAIKPLKRS</sequence>
<evidence type="ECO:0000256" key="15">
    <source>
        <dbReference type="SAM" id="Phobius"/>
    </source>
</evidence>
<evidence type="ECO:0000313" key="16">
    <source>
        <dbReference type="EMBL" id="ARD22552.1"/>
    </source>
</evidence>
<protein>
    <recommendedName>
        <fullName evidence="14">Disulfide bond formation protein B</fullName>
    </recommendedName>
    <alternativeName>
        <fullName evidence="14">Disulfide oxidoreductase</fullName>
    </alternativeName>
</protein>
<keyword evidence="12 14" id="KW-0143">Chaperone</keyword>
<evidence type="ECO:0000256" key="13">
    <source>
        <dbReference type="ARBA" id="ARBA00023284"/>
    </source>
</evidence>
<keyword evidence="11 14" id="KW-1015">Disulfide bond</keyword>
<evidence type="ECO:0000256" key="4">
    <source>
        <dbReference type="ARBA" id="ARBA00022475"/>
    </source>
</evidence>
<dbReference type="HAMAP" id="MF_00286">
    <property type="entry name" value="DsbB"/>
    <property type="match status" value="1"/>
</dbReference>
<dbReference type="RefSeq" id="WP_080915854.1">
    <property type="nucleotide sequence ID" value="NZ_CP020472.1"/>
</dbReference>
<evidence type="ECO:0000313" key="17">
    <source>
        <dbReference type="Proteomes" id="UP000191820"/>
    </source>
</evidence>
<dbReference type="NCBIfam" id="NF002485">
    <property type="entry name" value="PRK01749.1"/>
    <property type="match status" value="1"/>
</dbReference>
<comment type="caution">
    <text evidence="14">Lacks conserved residue(s) required for the propagation of feature annotation.</text>
</comment>
<name>A0ABM6JML1_9GAMM</name>
<dbReference type="Gene3D" id="1.20.1550.10">
    <property type="entry name" value="DsbB-like"/>
    <property type="match status" value="1"/>
</dbReference>
<evidence type="ECO:0000256" key="6">
    <source>
        <dbReference type="ARBA" id="ARBA00022692"/>
    </source>
</evidence>
<dbReference type="InterPro" id="IPR003752">
    <property type="entry name" value="DiS_bond_form_DsbB/BdbC"/>
</dbReference>
<dbReference type="InterPro" id="IPR050183">
    <property type="entry name" value="DsbB"/>
</dbReference>